<keyword evidence="2" id="KW-1003">Cell membrane</keyword>
<comment type="subcellular location">
    <subcellularLocation>
        <location evidence="1">Cell membrane</location>
        <topology evidence="1">Multi-pass membrane protein</topology>
    </subcellularLocation>
</comment>
<evidence type="ECO:0000256" key="5">
    <source>
        <dbReference type="ARBA" id="ARBA00023136"/>
    </source>
</evidence>
<feature type="compositionally biased region" description="Basic and acidic residues" evidence="6">
    <location>
        <begin position="25"/>
        <end position="34"/>
    </location>
</feature>
<sequence length="321" mass="34968">MSTLENEREEKDTKPAPAAADDSDDAPRAKAAARDEDDEDKDEPTKASVLAPASVRPALQADAASAVAAEGPGLSILRNTLTIARRETKSYFDSLTAYVVIGGSTLALGIYFFLVQAGGFWQVDRASMTRLFEFLPWMLAVLVIPLTTMRAIADEKRSGTLELLITLPVRDSEVILGKYFAAVFMCLILLLTTFIYPVAMFVWPWRLGSLDWGPVWTGYLGLLLFSGAGVAVGMLFSALTESQIIAFFLTAFLLVVMQALGLVVETLPGALGDVIAFVSFQSRFAPFARGLLDTRAIIYFVSIGVICLLVAFRSLESRKWS</sequence>
<dbReference type="Proteomes" id="UP001370348">
    <property type="component" value="Chromosome"/>
</dbReference>
<proteinExistence type="predicted"/>
<name>A0ABZ2LU83_9BACT</name>
<evidence type="ECO:0000256" key="4">
    <source>
        <dbReference type="ARBA" id="ARBA00022989"/>
    </source>
</evidence>
<evidence type="ECO:0000256" key="2">
    <source>
        <dbReference type="ARBA" id="ARBA00022475"/>
    </source>
</evidence>
<feature type="transmembrane region" description="Helical" evidence="7">
    <location>
        <begin position="216"/>
        <end position="237"/>
    </location>
</feature>
<feature type="transmembrane region" description="Helical" evidence="7">
    <location>
        <begin position="244"/>
        <end position="264"/>
    </location>
</feature>
<evidence type="ECO:0000313" key="8">
    <source>
        <dbReference type="EMBL" id="WXB14483.1"/>
    </source>
</evidence>
<evidence type="ECO:0000313" key="9">
    <source>
        <dbReference type="Proteomes" id="UP001370348"/>
    </source>
</evidence>
<feature type="transmembrane region" description="Helical" evidence="7">
    <location>
        <begin position="174"/>
        <end position="196"/>
    </location>
</feature>
<evidence type="ECO:0000256" key="3">
    <source>
        <dbReference type="ARBA" id="ARBA00022692"/>
    </source>
</evidence>
<feature type="transmembrane region" description="Helical" evidence="7">
    <location>
        <begin position="134"/>
        <end position="153"/>
    </location>
</feature>
<reference evidence="8 9" key="1">
    <citation type="submission" date="2021-12" db="EMBL/GenBank/DDBJ databases">
        <title>Discovery of the Pendulisporaceae a myxobacterial family with distinct sporulation behavior and unique specialized metabolism.</title>
        <authorList>
            <person name="Garcia R."/>
            <person name="Popoff A."/>
            <person name="Bader C.D."/>
            <person name="Loehr J."/>
            <person name="Walesch S."/>
            <person name="Walt C."/>
            <person name="Boldt J."/>
            <person name="Bunk B."/>
            <person name="Haeckl F.J.F.P.J."/>
            <person name="Gunesch A.P."/>
            <person name="Birkelbach J."/>
            <person name="Nuebel U."/>
            <person name="Pietschmann T."/>
            <person name="Bach T."/>
            <person name="Mueller R."/>
        </authorList>
    </citation>
    <scope>NUCLEOTIDE SEQUENCE [LARGE SCALE GENOMIC DNA]</scope>
    <source>
        <strain evidence="8 9">MSr11954</strain>
    </source>
</reference>
<keyword evidence="3 7" id="KW-0812">Transmembrane</keyword>
<accession>A0ABZ2LU83</accession>
<keyword evidence="4 7" id="KW-1133">Transmembrane helix</keyword>
<dbReference type="RefSeq" id="WP_394824103.1">
    <property type="nucleotide sequence ID" value="NZ_CP089984.1"/>
</dbReference>
<gene>
    <name evidence="8" type="ORF">LZC94_42495</name>
</gene>
<evidence type="ECO:0000256" key="6">
    <source>
        <dbReference type="SAM" id="MobiDB-lite"/>
    </source>
</evidence>
<dbReference type="InterPro" id="IPR051449">
    <property type="entry name" value="ABC-2_transporter_component"/>
</dbReference>
<feature type="compositionally biased region" description="Basic and acidic residues" evidence="6">
    <location>
        <begin position="1"/>
        <end position="14"/>
    </location>
</feature>
<dbReference type="EMBL" id="CP089984">
    <property type="protein sequence ID" value="WXB14483.1"/>
    <property type="molecule type" value="Genomic_DNA"/>
</dbReference>
<keyword evidence="5 7" id="KW-0472">Membrane</keyword>
<keyword evidence="9" id="KW-1185">Reference proteome</keyword>
<protein>
    <submittedName>
        <fullName evidence="8">ABC transporter permease subunit</fullName>
    </submittedName>
</protein>
<feature type="transmembrane region" description="Helical" evidence="7">
    <location>
        <begin position="95"/>
        <end position="114"/>
    </location>
</feature>
<evidence type="ECO:0000256" key="7">
    <source>
        <dbReference type="SAM" id="Phobius"/>
    </source>
</evidence>
<dbReference type="PANTHER" id="PTHR30294">
    <property type="entry name" value="MEMBRANE COMPONENT OF ABC TRANSPORTER YHHJ-RELATED"/>
    <property type="match status" value="1"/>
</dbReference>
<dbReference type="Pfam" id="PF12679">
    <property type="entry name" value="ABC2_membrane_2"/>
    <property type="match status" value="1"/>
</dbReference>
<dbReference type="PANTHER" id="PTHR30294:SF29">
    <property type="entry name" value="MULTIDRUG ABC TRANSPORTER PERMEASE YBHS-RELATED"/>
    <property type="match status" value="1"/>
</dbReference>
<organism evidence="8 9">
    <name type="scientific">Pendulispora albinea</name>
    <dbReference type="NCBI Taxonomy" id="2741071"/>
    <lineage>
        <taxon>Bacteria</taxon>
        <taxon>Pseudomonadati</taxon>
        <taxon>Myxococcota</taxon>
        <taxon>Myxococcia</taxon>
        <taxon>Myxococcales</taxon>
        <taxon>Sorangiineae</taxon>
        <taxon>Pendulisporaceae</taxon>
        <taxon>Pendulispora</taxon>
    </lineage>
</organism>
<evidence type="ECO:0000256" key="1">
    <source>
        <dbReference type="ARBA" id="ARBA00004651"/>
    </source>
</evidence>
<feature type="region of interest" description="Disordered" evidence="6">
    <location>
        <begin position="1"/>
        <end position="51"/>
    </location>
</feature>
<feature type="transmembrane region" description="Helical" evidence="7">
    <location>
        <begin position="296"/>
        <end position="315"/>
    </location>
</feature>